<proteinExistence type="predicted"/>
<gene>
    <name evidence="1" type="ORF">SAMN06265353_1162</name>
</gene>
<keyword evidence="2" id="KW-1185">Reference proteome</keyword>
<organism evidence="1 2">
    <name type="scientific">Hydrogenobacter hydrogenophilus</name>
    <dbReference type="NCBI Taxonomy" id="35835"/>
    <lineage>
        <taxon>Bacteria</taxon>
        <taxon>Pseudomonadati</taxon>
        <taxon>Aquificota</taxon>
        <taxon>Aquificia</taxon>
        <taxon>Aquificales</taxon>
        <taxon>Aquificaceae</taxon>
        <taxon>Hydrogenobacter</taxon>
    </lineage>
</organism>
<reference evidence="2" key="1">
    <citation type="submission" date="2017-09" db="EMBL/GenBank/DDBJ databases">
        <authorList>
            <person name="Varghese N."/>
            <person name="Submissions S."/>
        </authorList>
    </citation>
    <scope>NUCLEOTIDE SEQUENCE [LARGE SCALE GENOMIC DNA]</scope>
    <source>
        <strain evidence="2">DSM 2913</strain>
    </source>
</reference>
<dbReference type="AlphaFoldDB" id="A0A285NYW7"/>
<dbReference type="Proteomes" id="UP000218627">
    <property type="component" value="Unassembled WGS sequence"/>
</dbReference>
<accession>A0A285NYW7</accession>
<evidence type="ECO:0000313" key="1">
    <source>
        <dbReference type="EMBL" id="SNZ14670.1"/>
    </source>
</evidence>
<sequence length="83" mass="9776">MPYRAIEVKHYANKGKVEKIKALFKPAKQTAQAIEHYQWQVFFRTGSFNRKANIKHIQSKLSERYKYTIPVSLSSAYLRKLCV</sequence>
<evidence type="ECO:0000313" key="2">
    <source>
        <dbReference type="Proteomes" id="UP000218627"/>
    </source>
</evidence>
<name>A0A285NYW7_9AQUI</name>
<protein>
    <submittedName>
        <fullName evidence="1">Uncharacterized protein</fullName>
    </submittedName>
</protein>
<dbReference type="EMBL" id="OBEN01000006">
    <property type="protein sequence ID" value="SNZ14670.1"/>
    <property type="molecule type" value="Genomic_DNA"/>
</dbReference>
<dbReference type="RefSeq" id="WP_096602311.1">
    <property type="nucleotide sequence ID" value="NZ_OBEN01000006.1"/>
</dbReference>